<evidence type="ECO:0000256" key="2">
    <source>
        <dbReference type="ARBA" id="ARBA00022525"/>
    </source>
</evidence>
<dbReference type="Gene3D" id="1.20.1330.10">
    <property type="entry name" value="f41 fragment of flagellin, N-terminal domain"/>
    <property type="match status" value="1"/>
</dbReference>
<keyword evidence="7" id="KW-0969">Cilium</keyword>
<dbReference type="Gene3D" id="6.10.10.10">
    <property type="entry name" value="Flagellar export chaperone, C-terminal domain"/>
    <property type="match status" value="1"/>
</dbReference>
<evidence type="ECO:0000313" key="8">
    <source>
        <dbReference type="Proteomes" id="UP001231109"/>
    </source>
</evidence>
<evidence type="ECO:0000256" key="4">
    <source>
        <dbReference type="RuleBase" id="RU362073"/>
    </source>
</evidence>
<keyword evidence="7" id="KW-0282">Flagellum</keyword>
<reference evidence="7 8" key="1">
    <citation type="submission" date="2022-11" db="EMBL/GenBank/DDBJ databases">
        <title>Viruses from the air-sea interface of a natural surface slick.</title>
        <authorList>
            <person name="Rahlff J."/>
            <person name="Holmfeldt K."/>
        </authorList>
    </citation>
    <scope>NUCLEOTIDE SEQUENCE [LARGE SCALE GENOMIC DNA]</scope>
    <source>
        <strain evidence="7 8">SMS4</strain>
    </source>
</reference>
<dbReference type="SUPFAM" id="SSF64518">
    <property type="entry name" value="Phase 1 flagellin"/>
    <property type="match status" value="1"/>
</dbReference>
<dbReference type="EMBL" id="JAPJDZ010000004">
    <property type="protein sequence ID" value="MDP5134863.1"/>
    <property type="molecule type" value="Genomic_DNA"/>
</dbReference>
<evidence type="ECO:0000256" key="1">
    <source>
        <dbReference type="ARBA" id="ARBA00005709"/>
    </source>
</evidence>
<evidence type="ECO:0000259" key="6">
    <source>
        <dbReference type="Pfam" id="PF00700"/>
    </source>
</evidence>
<feature type="domain" description="Flagellin N-terminal" evidence="5">
    <location>
        <begin position="5"/>
        <end position="135"/>
    </location>
</feature>
<dbReference type="PRINTS" id="PR00207">
    <property type="entry name" value="FLAGELLIN"/>
</dbReference>
<dbReference type="InterPro" id="IPR042187">
    <property type="entry name" value="Flagellin_C_sub2"/>
</dbReference>
<dbReference type="InterPro" id="IPR001029">
    <property type="entry name" value="Flagellin_N"/>
</dbReference>
<evidence type="ECO:0000256" key="3">
    <source>
        <dbReference type="ARBA" id="ARBA00023143"/>
    </source>
</evidence>
<organism evidence="7 8">
    <name type="scientific">Rheinheimera baltica</name>
    <dbReference type="NCBI Taxonomy" id="67576"/>
    <lineage>
        <taxon>Bacteria</taxon>
        <taxon>Pseudomonadati</taxon>
        <taxon>Pseudomonadota</taxon>
        <taxon>Gammaproteobacteria</taxon>
        <taxon>Chromatiales</taxon>
        <taxon>Chromatiaceae</taxon>
        <taxon>Rheinheimera</taxon>
    </lineage>
</organism>
<comment type="subcellular location">
    <subcellularLocation>
        <location evidence="4">Secreted</location>
    </subcellularLocation>
    <subcellularLocation>
        <location evidence="4">Bacterial flagellum</location>
    </subcellularLocation>
</comment>
<dbReference type="InterPro" id="IPR046358">
    <property type="entry name" value="Flagellin_C"/>
</dbReference>
<evidence type="ECO:0000259" key="5">
    <source>
        <dbReference type="Pfam" id="PF00669"/>
    </source>
</evidence>
<dbReference type="Pfam" id="PF00669">
    <property type="entry name" value="Flagellin_N"/>
    <property type="match status" value="1"/>
</dbReference>
<comment type="caution">
    <text evidence="7">The sequence shown here is derived from an EMBL/GenBank/DDBJ whole genome shotgun (WGS) entry which is preliminary data.</text>
</comment>
<dbReference type="PANTHER" id="PTHR42792:SF2">
    <property type="entry name" value="FLAGELLIN"/>
    <property type="match status" value="1"/>
</dbReference>
<dbReference type="RefSeq" id="WP_027672689.1">
    <property type="nucleotide sequence ID" value="NZ_JAPJDY010000005.1"/>
</dbReference>
<dbReference type="InterPro" id="IPR001492">
    <property type="entry name" value="Flagellin"/>
</dbReference>
<feature type="domain" description="Flagellin C-terminal" evidence="6">
    <location>
        <begin position="182"/>
        <end position="262"/>
    </location>
</feature>
<comment type="function">
    <text evidence="4">Flagellin is the subunit protein which polymerizes to form the filaments of bacterial flagella.</text>
</comment>
<protein>
    <recommendedName>
        <fullName evidence="4">Flagellin</fullName>
    </recommendedName>
</protein>
<keyword evidence="2 4" id="KW-0964">Secreted</keyword>
<dbReference type="PANTHER" id="PTHR42792">
    <property type="entry name" value="FLAGELLIN"/>
    <property type="match status" value="1"/>
</dbReference>
<dbReference type="Pfam" id="PF00700">
    <property type="entry name" value="Flagellin_C"/>
    <property type="match status" value="1"/>
</dbReference>
<keyword evidence="8" id="KW-1185">Reference proteome</keyword>
<proteinExistence type="inferred from homology"/>
<keyword evidence="7" id="KW-0966">Cell projection</keyword>
<keyword evidence="3 4" id="KW-0975">Bacterial flagellum</keyword>
<sequence length="263" mass="27586">MKINNQVANASLNTLQQAQQKQSEQLASGKRINRAADDAAGLLIANRLSSDINATTQGQRNLYDGIGLAQVYEQNLSNISTSVMEMQQLSVAAGNGAYSDADKQALQQQYESKAQEIQATIDNASFAGQPLFDGNSVQFNTGGSFTALKTGDVAAELTTQNVFSADLSTQAGAAAAADSSKNALAYLDQLRSEAGAAINGFASQARNLNNQQVNVSQARSGIQDADYAKTSSDKTATDILAKASVSVALQARISQQQALNLLS</sequence>
<accession>A0ABT9HUS0</accession>
<dbReference type="Proteomes" id="UP001231109">
    <property type="component" value="Unassembled WGS sequence"/>
</dbReference>
<evidence type="ECO:0000313" key="7">
    <source>
        <dbReference type="EMBL" id="MDP5134863.1"/>
    </source>
</evidence>
<comment type="similarity">
    <text evidence="1 4">Belongs to the bacterial flagellin family.</text>
</comment>
<gene>
    <name evidence="7" type="ORF">ORJ04_02755</name>
</gene>
<name>A0ABT9HUS0_9GAMM</name>